<evidence type="ECO:0000313" key="5">
    <source>
        <dbReference type="Proteomes" id="UP000007100"/>
    </source>
</evidence>
<evidence type="ECO:0000256" key="2">
    <source>
        <dbReference type="ARBA" id="ARBA00022729"/>
    </source>
</evidence>
<comment type="subcellular location">
    <subcellularLocation>
        <location evidence="1">Periplasm</location>
    </subcellularLocation>
</comment>
<evidence type="ECO:0000313" key="4">
    <source>
        <dbReference type="EMBL" id="BAJ81268.1"/>
    </source>
</evidence>
<sequence>MPRSTGYAAMVMSIMASLVARTSLAAPSPRGIVSIDRPVVELQDLFNDAGSHAKDVLGSAPAPGQRIEVGGTQLAAIAHQYGLKWKDDGSDNAVVIERSGIPVKPSFIIRALRPLLLGADAPNHFVVQLGTTNLPMVPPGTRPHVVVNNIRYDQVNGQFDAVVLLNARGMKPESFELSGIAAQAERVIVARRTLEPGEIVTINDVKMSWVARAALPQGTLTQAADALGMQVDRRIAAGTPLSKRVVAQVMMVNRGATVNLAVEMPGLEVTAEGVALAAGPKGAVIPVLNPSSHEVVQAVIDGENHAHVIPGSRPMPQSGTISYYNRMVGQSG</sequence>
<gene>
    <name evidence="4" type="primary">flgA</name>
    <name evidence="4" type="ordered locus">ACMV_19210</name>
</gene>
<evidence type="ECO:0000256" key="1">
    <source>
        <dbReference type="ARBA" id="ARBA00004418"/>
    </source>
</evidence>
<accession>F0IZQ8</accession>
<dbReference type="HOGENOM" id="CLU_061553_0_0_5"/>
<dbReference type="AlphaFoldDB" id="F0IZQ8"/>
<keyword evidence="4" id="KW-0282">Flagellum</keyword>
<dbReference type="Pfam" id="PF13144">
    <property type="entry name" value="ChapFlgA"/>
    <property type="match status" value="1"/>
</dbReference>
<dbReference type="Gene3D" id="2.30.30.760">
    <property type="match status" value="1"/>
</dbReference>
<dbReference type="PANTHER" id="PTHR36307:SF1">
    <property type="entry name" value="FLAGELLA BASAL BODY P-RING FORMATION PROTEIN FLGA"/>
    <property type="match status" value="1"/>
</dbReference>
<dbReference type="InterPro" id="IPR013974">
    <property type="entry name" value="SAF"/>
</dbReference>
<reference evidence="4 5" key="1">
    <citation type="submission" date="2010-12" db="EMBL/GenBank/DDBJ databases">
        <title>Whole genome sequence of Acidiphilium multivorum AIU301.</title>
        <authorList>
            <person name="Narita-Yamada S."/>
            <person name="Nakamura S."/>
            <person name="Ito N."/>
            <person name="Takarada H."/>
            <person name="Katano Y."/>
            <person name="Nakazawa H."/>
            <person name="Hosoyama A."/>
            <person name="Yamada R."/>
            <person name="Fujita N."/>
        </authorList>
    </citation>
    <scope>NUCLEOTIDE SEQUENCE [LARGE SCALE GENOMIC DNA]</scope>
    <source>
        <strain evidence="5">DSM 11245 / JCM 8867 / AIU301</strain>
    </source>
</reference>
<keyword evidence="2" id="KW-0732">Signal</keyword>
<keyword evidence="4" id="KW-0969">Cilium</keyword>
<keyword evidence="5" id="KW-1185">Reference proteome</keyword>
<dbReference type="NCBIfam" id="TIGR03170">
    <property type="entry name" value="flgA_cterm"/>
    <property type="match status" value="1"/>
</dbReference>
<dbReference type="Proteomes" id="UP000007100">
    <property type="component" value="Chromosome"/>
</dbReference>
<organism evidence="4 5">
    <name type="scientific">Acidiphilium multivorum (strain DSM 11245 / JCM 8867 / NBRC 100883 / AIU 301)</name>
    <dbReference type="NCBI Taxonomy" id="926570"/>
    <lineage>
        <taxon>Bacteria</taxon>
        <taxon>Pseudomonadati</taxon>
        <taxon>Pseudomonadota</taxon>
        <taxon>Alphaproteobacteria</taxon>
        <taxon>Acetobacterales</taxon>
        <taxon>Acidocellaceae</taxon>
        <taxon>Acidiphilium</taxon>
    </lineage>
</organism>
<dbReference type="OrthoDB" id="7727421at2"/>
<dbReference type="SMART" id="SM00858">
    <property type="entry name" value="SAF"/>
    <property type="match status" value="1"/>
</dbReference>
<dbReference type="KEGG" id="amv:ACMV_19210"/>
<proteinExistence type="predicted"/>
<dbReference type="GO" id="GO:0042597">
    <property type="term" value="C:periplasmic space"/>
    <property type="evidence" value="ECO:0007669"/>
    <property type="project" value="UniProtKB-SubCell"/>
</dbReference>
<keyword evidence="3" id="KW-0574">Periplasm</keyword>
<dbReference type="CDD" id="cd11614">
    <property type="entry name" value="SAF_CpaB_FlgA_like"/>
    <property type="match status" value="1"/>
</dbReference>
<evidence type="ECO:0000256" key="3">
    <source>
        <dbReference type="ARBA" id="ARBA00022764"/>
    </source>
</evidence>
<dbReference type="Gene3D" id="3.90.1210.10">
    <property type="entry name" value="Antifreeze-like/N-acetylneuraminic acid synthase C-terminal domain"/>
    <property type="match status" value="1"/>
</dbReference>
<name>F0IZQ8_ACIMA</name>
<dbReference type="GO" id="GO:0044780">
    <property type="term" value="P:bacterial-type flagellum assembly"/>
    <property type="evidence" value="ECO:0007669"/>
    <property type="project" value="InterPro"/>
</dbReference>
<dbReference type="InterPro" id="IPR017585">
    <property type="entry name" value="SAF_FlgA"/>
</dbReference>
<dbReference type="PANTHER" id="PTHR36307">
    <property type="entry name" value="FLAGELLA BASAL BODY P-RING FORMATION PROTEIN FLGA"/>
    <property type="match status" value="1"/>
</dbReference>
<keyword evidence="4" id="KW-0966">Cell projection</keyword>
<dbReference type="InterPro" id="IPR039246">
    <property type="entry name" value="Flagellar_FlgA"/>
</dbReference>
<dbReference type="RefSeq" id="WP_013640290.1">
    <property type="nucleotide sequence ID" value="NC_015186.1"/>
</dbReference>
<dbReference type="EMBL" id="AP012035">
    <property type="protein sequence ID" value="BAJ81268.1"/>
    <property type="molecule type" value="Genomic_DNA"/>
</dbReference>
<protein>
    <submittedName>
        <fullName evidence="4">Flagellar basal-body ring component protein</fullName>
    </submittedName>
</protein>